<dbReference type="PROSITE" id="PS51186">
    <property type="entry name" value="GNAT"/>
    <property type="match status" value="1"/>
</dbReference>
<protein>
    <submittedName>
        <fullName evidence="4">Putative GCN5-related N-acetyltransferase</fullName>
    </submittedName>
</protein>
<dbReference type="Gene3D" id="3.40.630.30">
    <property type="match status" value="1"/>
</dbReference>
<evidence type="ECO:0000313" key="4">
    <source>
        <dbReference type="EMBL" id="BAL86238.1"/>
    </source>
</evidence>
<keyword evidence="5" id="KW-1185">Reference proteome</keyword>
<dbReference type="KEGG" id="ams:AMIS_10180"/>
<evidence type="ECO:0000313" key="5">
    <source>
        <dbReference type="Proteomes" id="UP000007882"/>
    </source>
</evidence>
<name>I0GZQ1_ACTM4</name>
<dbReference type="GO" id="GO:0016747">
    <property type="term" value="F:acyltransferase activity, transferring groups other than amino-acyl groups"/>
    <property type="evidence" value="ECO:0007669"/>
    <property type="project" value="InterPro"/>
</dbReference>
<evidence type="ECO:0000256" key="2">
    <source>
        <dbReference type="ARBA" id="ARBA00023315"/>
    </source>
</evidence>
<dbReference type="eggNOG" id="COG0456">
    <property type="taxonomic scope" value="Bacteria"/>
</dbReference>
<organism evidence="4 5">
    <name type="scientific">Actinoplanes missouriensis (strain ATCC 14538 / DSM 43046 / CBS 188.64 / JCM 3121 / NBRC 102363 / NCIMB 12654 / NRRL B-3342 / UNCC 431)</name>
    <dbReference type="NCBI Taxonomy" id="512565"/>
    <lineage>
        <taxon>Bacteria</taxon>
        <taxon>Bacillati</taxon>
        <taxon>Actinomycetota</taxon>
        <taxon>Actinomycetes</taxon>
        <taxon>Micromonosporales</taxon>
        <taxon>Micromonosporaceae</taxon>
        <taxon>Actinoplanes</taxon>
    </lineage>
</organism>
<dbReference type="PANTHER" id="PTHR43877">
    <property type="entry name" value="AMINOALKYLPHOSPHONATE N-ACETYLTRANSFERASE-RELATED-RELATED"/>
    <property type="match status" value="1"/>
</dbReference>
<evidence type="ECO:0000259" key="3">
    <source>
        <dbReference type="PROSITE" id="PS51186"/>
    </source>
</evidence>
<dbReference type="Pfam" id="PF00583">
    <property type="entry name" value="Acetyltransf_1"/>
    <property type="match status" value="1"/>
</dbReference>
<dbReference type="HOGENOM" id="CLU_013985_18_3_11"/>
<dbReference type="Proteomes" id="UP000007882">
    <property type="component" value="Chromosome"/>
</dbReference>
<dbReference type="STRING" id="512565.AMIS_10180"/>
<dbReference type="InterPro" id="IPR000182">
    <property type="entry name" value="GNAT_dom"/>
</dbReference>
<sequence>MAEVRAAHATDVAAIHDICTKAFHATYQGVLPAGYIGRMLAEFYPPDRIAGRIAPDSPGWLGYQVVEEGGRVLGVAAGGLTAASAAELFMMYLEPSERGRGLGTLLLNRVTEQVRELGATELWVAAVVGNDLGVPFYEARGFTIQSKRRAYGSTDAEDVWSWLLRRSL</sequence>
<reference evidence="4 5" key="1">
    <citation type="submission" date="2012-02" db="EMBL/GenBank/DDBJ databases">
        <title>Complete genome sequence of Actinoplanes missouriensis 431 (= NBRC 102363).</title>
        <authorList>
            <person name="Ohnishi Y."/>
            <person name="Ishikawa J."/>
            <person name="Sekine M."/>
            <person name="Hosoyama A."/>
            <person name="Harada T."/>
            <person name="Narita H."/>
            <person name="Hata T."/>
            <person name="Konno Y."/>
            <person name="Tutikane K."/>
            <person name="Fujita N."/>
            <person name="Horinouchi S."/>
            <person name="Hayakawa M."/>
        </authorList>
    </citation>
    <scope>NUCLEOTIDE SEQUENCE [LARGE SCALE GENOMIC DNA]</scope>
    <source>
        <strain evidence="5">ATCC 14538 / DSM 43046 / CBS 188.64 / JCM 3121 / NBRC 102363 / NCIMB 12654 / NRRL B-3342 / UNCC 431</strain>
    </source>
</reference>
<dbReference type="PATRIC" id="fig|512565.3.peg.1024"/>
<keyword evidence="2" id="KW-0012">Acyltransferase</keyword>
<keyword evidence="1 4" id="KW-0808">Transferase</keyword>
<gene>
    <name evidence="4" type="ordered locus">AMIS_10180</name>
</gene>
<evidence type="ECO:0000256" key="1">
    <source>
        <dbReference type="ARBA" id="ARBA00022679"/>
    </source>
</evidence>
<dbReference type="SUPFAM" id="SSF55729">
    <property type="entry name" value="Acyl-CoA N-acyltransferases (Nat)"/>
    <property type="match status" value="1"/>
</dbReference>
<dbReference type="OrthoDB" id="69535at2"/>
<dbReference type="RefSeq" id="WP_014441135.1">
    <property type="nucleotide sequence ID" value="NC_017093.1"/>
</dbReference>
<dbReference type="EMBL" id="AP012319">
    <property type="protein sequence ID" value="BAL86238.1"/>
    <property type="molecule type" value="Genomic_DNA"/>
</dbReference>
<dbReference type="AlphaFoldDB" id="I0GZQ1"/>
<feature type="domain" description="N-acetyltransferase" evidence="3">
    <location>
        <begin position="2"/>
        <end position="166"/>
    </location>
</feature>
<dbReference type="InterPro" id="IPR050832">
    <property type="entry name" value="Bact_Acetyltransf"/>
</dbReference>
<proteinExistence type="predicted"/>
<accession>I0GZQ1</accession>
<dbReference type="CDD" id="cd04301">
    <property type="entry name" value="NAT_SF"/>
    <property type="match status" value="1"/>
</dbReference>
<dbReference type="InterPro" id="IPR016181">
    <property type="entry name" value="Acyl_CoA_acyltransferase"/>
</dbReference>